<sequence>MEQHGKRFESVLKCAAVHRDYLSTTKYCLASIILMTNQTDILSVVFQTVLLTSFNSAEHFTNSENEDPDLRYAHMARETGYQNLMLIVKFRITTSTVVISVPTEQQTVGTLDEPWATGPFLERVYTGIKPSELTEAAPVTDISQPADELSLDRFFHLAGMDPAQLEALCSTEYSEGGSDVLFHSDAEKKYPLERPTTSNNKNTSNTVSDQRSRIDESESYRKKLAAYQEGQQKQAQLIQKLQTKVMQYKKRTSDLELEVEQLKSELEASDKVVSS</sequence>
<evidence type="ECO:0000256" key="2">
    <source>
        <dbReference type="SAM" id="Coils"/>
    </source>
</evidence>
<feature type="compositionally biased region" description="Low complexity" evidence="3">
    <location>
        <begin position="196"/>
        <end position="206"/>
    </location>
</feature>
<dbReference type="EMBL" id="LUCH01000917">
    <property type="protein sequence ID" value="KAF5404044.1"/>
    <property type="molecule type" value="Genomic_DNA"/>
</dbReference>
<dbReference type="AlphaFoldDB" id="A0A8J4TFV9"/>
<keyword evidence="1 2" id="KW-0175">Coiled coil</keyword>
<accession>A0A8J4TFV9</accession>
<evidence type="ECO:0000313" key="6">
    <source>
        <dbReference type="Proteomes" id="UP000748531"/>
    </source>
</evidence>
<dbReference type="Proteomes" id="UP000748531">
    <property type="component" value="Unassembled WGS sequence"/>
</dbReference>
<protein>
    <recommendedName>
        <fullName evidence="4">Rootletin-like coiled-coil domain-containing protein</fullName>
    </recommendedName>
</protein>
<feature type="coiled-coil region" evidence="2">
    <location>
        <begin position="238"/>
        <end position="272"/>
    </location>
</feature>
<dbReference type="OrthoDB" id="3549872at2759"/>
<evidence type="ECO:0000256" key="3">
    <source>
        <dbReference type="SAM" id="MobiDB-lite"/>
    </source>
</evidence>
<comment type="caution">
    <text evidence="5">The sequence shown here is derived from an EMBL/GenBank/DDBJ whole genome shotgun (WGS) entry which is preliminary data.</text>
</comment>
<name>A0A8J4TFV9_9TREM</name>
<gene>
    <name evidence="5" type="ORF">PHET_02565</name>
</gene>
<proteinExistence type="predicted"/>
<feature type="region of interest" description="Disordered" evidence="3">
    <location>
        <begin position="189"/>
        <end position="218"/>
    </location>
</feature>
<evidence type="ECO:0000259" key="4">
    <source>
        <dbReference type="Pfam" id="PF15035"/>
    </source>
</evidence>
<organism evidence="5 6">
    <name type="scientific">Paragonimus heterotremus</name>
    <dbReference type="NCBI Taxonomy" id="100268"/>
    <lineage>
        <taxon>Eukaryota</taxon>
        <taxon>Metazoa</taxon>
        <taxon>Spiralia</taxon>
        <taxon>Lophotrochozoa</taxon>
        <taxon>Platyhelminthes</taxon>
        <taxon>Trematoda</taxon>
        <taxon>Digenea</taxon>
        <taxon>Plagiorchiida</taxon>
        <taxon>Troglotremata</taxon>
        <taxon>Troglotrematidae</taxon>
        <taxon>Paragonimus</taxon>
    </lineage>
</organism>
<dbReference type="InterPro" id="IPR055167">
    <property type="entry name" value="Rootletin-like_CC"/>
</dbReference>
<evidence type="ECO:0000313" key="5">
    <source>
        <dbReference type="EMBL" id="KAF5404044.1"/>
    </source>
</evidence>
<evidence type="ECO:0000256" key="1">
    <source>
        <dbReference type="ARBA" id="ARBA00023054"/>
    </source>
</evidence>
<feature type="domain" description="Rootletin-like coiled-coil" evidence="4">
    <location>
        <begin position="221"/>
        <end position="266"/>
    </location>
</feature>
<keyword evidence="6" id="KW-1185">Reference proteome</keyword>
<dbReference type="Pfam" id="PF15035">
    <property type="entry name" value="Rootletin"/>
    <property type="match status" value="1"/>
</dbReference>
<reference evidence="5" key="1">
    <citation type="submission" date="2019-05" db="EMBL/GenBank/DDBJ databases">
        <title>Annotation for the trematode Paragonimus heterotremus.</title>
        <authorList>
            <person name="Choi Y.-J."/>
        </authorList>
    </citation>
    <scope>NUCLEOTIDE SEQUENCE</scope>
    <source>
        <strain evidence="5">LC</strain>
    </source>
</reference>